<keyword evidence="3 14" id="KW-0813">Transport</keyword>
<keyword evidence="9 14" id="KW-1133">Transmembrane helix</keyword>
<evidence type="ECO:0000256" key="12">
    <source>
        <dbReference type="ARBA" id="ARBA00023303"/>
    </source>
</evidence>
<dbReference type="InterPro" id="IPR002110">
    <property type="entry name" value="Ankyrin_rpt"/>
</dbReference>
<keyword evidence="8 14" id="KW-0630">Potassium</keyword>
<evidence type="ECO:0000313" key="19">
    <source>
        <dbReference type="RefSeq" id="XP_021838580.2"/>
    </source>
</evidence>
<comment type="domain">
    <text evidence="14">The KHA domain (rich in hydrophobic and acidic residues) present in the C-terminal part is likely to be important for tetramerization.</text>
</comment>
<evidence type="ECO:0000256" key="13">
    <source>
        <dbReference type="PROSITE-ProRule" id="PRU00023"/>
    </source>
</evidence>
<evidence type="ECO:0000256" key="15">
    <source>
        <dbReference type="SAM" id="MobiDB-lite"/>
    </source>
</evidence>
<keyword evidence="12 14" id="KW-0407">Ion channel</keyword>
<evidence type="ECO:0000256" key="1">
    <source>
        <dbReference type="ARBA" id="ARBA00004141"/>
    </source>
</evidence>
<keyword evidence="11 14" id="KW-0472">Membrane</keyword>
<feature type="transmembrane region" description="Helical" evidence="14">
    <location>
        <begin position="292"/>
        <end position="314"/>
    </location>
</feature>
<evidence type="ECO:0000259" key="17">
    <source>
        <dbReference type="PROSITE" id="PS51490"/>
    </source>
</evidence>
<dbReference type="Pfam" id="PF00027">
    <property type="entry name" value="cNMP_binding"/>
    <property type="match status" value="1"/>
</dbReference>
<evidence type="ECO:0000256" key="5">
    <source>
        <dbReference type="ARBA" id="ARBA00022692"/>
    </source>
</evidence>
<evidence type="ECO:0000256" key="9">
    <source>
        <dbReference type="ARBA" id="ARBA00022989"/>
    </source>
</evidence>
<dbReference type="PROSITE" id="PS51490">
    <property type="entry name" value="KHA"/>
    <property type="match status" value="1"/>
</dbReference>
<feature type="transmembrane region" description="Helical" evidence="14">
    <location>
        <begin position="111"/>
        <end position="130"/>
    </location>
</feature>
<dbReference type="InterPro" id="IPR036770">
    <property type="entry name" value="Ankyrin_rpt-contain_sf"/>
</dbReference>
<dbReference type="Gene3D" id="1.10.287.70">
    <property type="match status" value="1"/>
</dbReference>
<evidence type="ECO:0000256" key="14">
    <source>
        <dbReference type="RuleBase" id="RU369015"/>
    </source>
</evidence>
<evidence type="ECO:0000313" key="18">
    <source>
        <dbReference type="Proteomes" id="UP000813463"/>
    </source>
</evidence>
<name>A0A9R0HXG9_SPIOL</name>
<feature type="repeat" description="ANK" evidence="13">
    <location>
        <begin position="571"/>
        <end position="603"/>
    </location>
</feature>
<dbReference type="GeneID" id="110778321"/>
<accession>A0A9R0HXG9</accession>
<keyword evidence="7 14" id="KW-0851">Voltage-gated channel</keyword>
<proteinExistence type="inferred from homology"/>
<keyword evidence="6 14" id="KW-0631">Potassium channel</keyword>
<feature type="domain" description="KHA" evidence="17">
    <location>
        <begin position="811"/>
        <end position="882"/>
    </location>
</feature>
<dbReference type="InterPro" id="IPR000595">
    <property type="entry name" value="cNMP-bd_dom"/>
</dbReference>
<dbReference type="Proteomes" id="UP000813463">
    <property type="component" value="Chromosome 1"/>
</dbReference>
<reference evidence="18" key="1">
    <citation type="journal article" date="2021" name="Nat. Commun.">
        <title>Genomic analyses provide insights into spinach domestication and the genetic basis of agronomic traits.</title>
        <authorList>
            <person name="Cai X."/>
            <person name="Sun X."/>
            <person name="Xu C."/>
            <person name="Sun H."/>
            <person name="Wang X."/>
            <person name="Ge C."/>
            <person name="Zhang Z."/>
            <person name="Wang Q."/>
            <person name="Fei Z."/>
            <person name="Jiao C."/>
            <person name="Wang Q."/>
        </authorList>
    </citation>
    <scope>NUCLEOTIDE SEQUENCE [LARGE SCALE GENOMIC DNA]</scope>
    <source>
        <strain evidence="18">cv. Varoflay</strain>
    </source>
</reference>
<dbReference type="PANTHER" id="PTHR45743">
    <property type="entry name" value="POTASSIUM CHANNEL AKT1"/>
    <property type="match status" value="1"/>
</dbReference>
<keyword evidence="13" id="KW-0040">ANK repeat</keyword>
<keyword evidence="4 14" id="KW-0633">Potassium transport</keyword>
<dbReference type="SMART" id="SM00248">
    <property type="entry name" value="ANK"/>
    <property type="match status" value="5"/>
</dbReference>
<dbReference type="KEGG" id="soe:110778321"/>
<organism evidence="18 19">
    <name type="scientific">Spinacia oleracea</name>
    <name type="common">Spinach</name>
    <dbReference type="NCBI Taxonomy" id="3562"/>
    <lineage>
        <taxon>Eukaryota</taxon>
        <taxon>Viridiplantae</taxon>
        <taxon>Streptophyta</taxon>
        <taxon>Embryophyta</taxon>
        <taxon>Tracheophyta</taxon>
        <taxon>Spermatophyta</taxon>
        <taxon>Magnoliopsida</taxon>
        <taxon>eudicotyledons</taxon>
        <taxon>Gunneridae</taxon>
        <taxon>Pentapetalae</taxon>
        <taxon>Caryophyllales</taxon>
        <taxon>Chenopodiaceae</taxon>
        <taxon>Chenopodioideae</taxon>
        <taxon>Anserineae</taxon>
        <taxon>Spinacia</taxon>
    </lineage>
</organism>
<dbReference type="PROSITE" id="PS50088">
    <property type="entry name" value="ANK_REPEAT"/>
    <property type="match status" value="2"/>
</dbReference>
<feature type="domain" description="Cyclic nucleotide-binding" evidence="16">
    <location>
        <begin position="393"/>
        <end position="495"/>
    </location>
</feature>
<protein>
    <recommendedName>
        <fullName evidence="14">Potassium channel</fullName>
    </recommendedName>
</protein>
<dbReference type="CDD" id="cd00038">
    <property type="entry name" value="CAP_ED"/>
    <property type="match status" value="1"/>
</dbReference>
<evidence type="ECO:0000256" key="11">
    <source>
        <dbReference type="ARBA" id="ARBA00023136"/>
    </source>
</evidence>
<dbReference type="PRINTS" id="PR01463">
    <property type="entry name" value="EAGCHANLFMLY"/>
</dbReference>
<evidence type="ECO:0000256" key="7">
    <source>
        <dbReference type="ARBA" id="ARBA00022882"/>
    </source>
</evidence>
<feature type="region of interest" description="Disordered" evidence="15">
    <location>
        <begin position="1"/>
        <end position="22"/>
    </location>
</feature>
<dbReference type="PROSITE" id="PS50042">
    <property type="entry name" value="CNMP_BINDING_3"/>
    <property type="match status" value="1"/>
</dbReference>
<feature type="transmembrane region" description="Helical" evidence="14">
    <location>
        <begin position="80"/>
        <end position="99"/>
    </location>
</feature>
<dbReference type="SUPFAM" id="SSF48403">
    <property type="entry name" value="Ankyrin repeat"/>
    <property type="match status" value="1"/>
</dbReference>
<dbReference type="Gene3D" id="1.25.40.20">
    <property type="entry name" value="Ankyrin repeat-containing domain"/>
    <property type="match status" value="1"/>
</dbReference>
<dbReference type="SUPFAM" id="SSF51206">
    <property type="entry name" value="cAMP-binding domain-like"/>
    <property type="match status" value="1"/>
</dbReference>
<evidence type="ECO:0000256" key="3">
    <source>
        <dbReference type="ARBA" id="ARBA00022448"/>
    </source>
</evidence>
<evidence type="ECO:0000256" key="6">
    <source>
        <dbReference type="ARBA" id="ARBA00022826"/>
    </source>
</evidence>
<comment type="subunit">
    <text evidence="14">The potassium channel is composed of a homo- or heterotetrameric complex of pore-forming subunits.</text>
</comment>
<comment type="similarity">
    <text evidence="2 14">Belongs to the potassium channel family. Plant (TC 1.A.1.4) subfamily.</text>
</comment>
<evidence type="ECO:0000259" key="16">
    <source>
        <dbReference type="PROSITE" id="PS50042"/>
    </source>
</evidence>
<dbReference type="PANTHER" id="PTHR45743:SF2">
    <property type="entry name" value="POTASSIUM CHANNEL AKT1"/>
    <property type="match status" value="1"/>
</dbReference>
<evidence type="ECO:0000256" key="10">
    <source>
        <dbReference type="ARBA" id="ARBA00023065"/>
    </source>
</evidence>
<keyword evidence="18" id="KW-1185">Reference proteome</keyword>
<dbReference type="RefSeq" id="XP_021838580.2">
    <property type="nucleotide sequence ID" value="XM_021982888.2"/>
</dbReference>
<keyword evidence="10 14" id="KW-0406">Ion transport</keyword>
<evidence type="ECO:0000256" key="8">
    <source>
        <dbReference type="ARBA" id="ARBA00022958"/>
    </source>
</evidence>
<reference evidence="19" key="2">
    <citation type="submission" date="2025-08" db="UniProtKB">
        <authorList>
            <consortium name="RefSeq"/>
        </authorList>
    </citation>
    <scope>IDENTIFICATION</scope>
    <source>
        <tissue evidence="19">Leaf</tissue>
    </source>
</reference>
<dbReference type="GO" id="GO:0005249">
    <property type="term" value="F:voltage-gated potassium channel activity"/>
    <property type="evidence" value="ECO:0007669"/>
    <property type="project" value="UniProtKB-UniRule"/>
</dbReference>
<dbReference type="SUPFAM" id="SSF81324">
    <property type="entry name" value="Voltage-gated potassium channels"/>
    <property type="match status" value="1"/>
</dbReference>
<comment type="subcellular location">
    <subcellularLocation>
        <location evidence="1 14">Membrane</location>
        <topology evidence="1 14">Multi-pass membrane protein</topology>
    </subcellularLocation>
</comment>
<dbReference type="InterPro" id="IPR018490">
    <property type="entry name" value="cNMP-bd_dom_sf"/>
</dbReference>
<dbReference type="InterPro" id="IPR014710">
    <property type="entry name" value="RmlC-like_jellyroll"/>
</dbReference>
<feature type="transmembrane region" description="Helical" evidence="14">
    <location>
        <begin position="208"/>
        <end position="233"/>
    </location>
</feature>
<dbReference type="InterPro" id="IPR005821">
    <property type="entry name" value="Ion_trans_dom"/>
</dbReference>
<evidence type="ECO:0000256" key="2">
    <source>
        <dbReference type="ARBA" id="ARBA00007929"/>
    </source>
</evidence>
<keyword evidence="5 14" id="KW-0812">Transmembrane</keyword>
<dbReference type="Pfam" id="PF00520">
    <property type="entry name" value="Ion_trans"/>
    <property type="match status" value="1"/>
</dbReference>
<dbReference type="InterPro" id="IPR003938">
    <property type="entry name" value="K_chnl_volt-dep_EAG/ELK/ERG"/>
</dbReference>
<evidence type="ECO:0000256" key="4">
    <source>
        <dbReference type="ARBA" id="ARBA00022538"/>
    </source>
</evidence>
<gene>
    <name evidence="19" type="primary">LOC110778321</name>
</gene>
<dbReference type="Pfam" id="PF12796">
    <property type="entry name" value="Ank_2"/>
    <property type="match status" value="2"/>
</dbReference>
<dbReference type="InterPro" id="IPR021789">
    <property type="entry name" value="KHA_dom"/>
</dbReference>
<dbReference type="SMART" id="SM00100">
    <property type="entry name" value="cNMP"/>
    <property type="match status" value="1"/>
</dbReference>
<dbReference type="Pfam" id="PF11834">
    <property type="entry name" value="KHA"/>
    <property type="match status" value="1"/>
</dbReference>
<comment type="domain">
    <text evidence="14">The segment S4 is probably the voltage-sensor and is characterized by a series of positively charged amino acids. The pore-forming region H5 is enclosed by the transmembrane segments S5 and S6 in the Shaker-type (1P/6TM) and contains the GYGD signature motif which seems to be involved in potassium selectivity.</text>
</comment>
<dbReference type="AlphaFoldDB" id="A0A9R0HXG9"/>
<sequence length="882" mass="99056">MKSWLEASSCGGGGGGRGGEGRKKVDIDEPVELASIDGTSAYSLSNGILPSLGARSNRRVVLRPYIVSPFLPQYKWWESFLVLLVLYTAWVSPYEFGFIRSPIKVLSIADNIVNGIFGIDIVLTFFVAYLDSQTFLLVDDHKKIAWRYLRSWFILDIISTVPSELGEKILPHSLQAFDGLFNMLRLWRLRRVSKMFSRLEKDRNVNYFWIRCLKLVVVTLFTVHCAACFYYFIGTHYPDPTKTWIALEMDNFKDADLWLRYVTSIYWSITTLTTTGYGDLHPVNTWEMIFDIFYMFFNLGLTAYLIGNMTNLVVHGTSRTRTFRDTIQAASSFAVRNRLPIRLQDQMVAHLCLKYRTDSEGLQQQEILESLPKAIKSSISHYLFYSLLDHVYLFRGVSNDLLFQLVSEMKAEYFPPKEDVILQNEAPTDLYVLVSGAMEFIIHKNGTEQIVNEVYSGGVCGEIGVLCYRPQLFTVRTKRLCQLLRLNRTVLLNVVQANVGDGAIIMNNLLEHLKEQKDSLMQTVLREIENMLAHGRMDLPLSLCFAATRGDVPLLQHLLKRGSEPNEADMNGRTALHIAAANGTENCAIVLLAHGIDPNINDSEGNVPLWDAILGRHDALIRLLVEQGATLAFGDAAQYACYAVEQDNFDLLKDVVRYGGDVTLAKSNGSTALHAAVPHGNPKIVEFLLTKGAGMDIPDMHGWTPRGLADFHGNEEIKALFRSKEEGSSQSVVMVSDKETDPTFIKNIKTDSDVTPRTSEVTWGNKQPRRQVNTYRNSLFGIMSAAAARVEAQSDGGNFPNSAFLGNQPARVILRCRGWDEATKLVMLPETMKELLEIGSNKFGRHCSKVTTSEGAEIDEIELIRDGDQLCLVCEENNTPES</sequence>
<dbReference type="PROSITE" id="PS50297">
    <property type="entry name" value="ANK_REP_REGION"/>
    <property type="match status" value="2"/>
</dbReference>
<dbReference type="InterPro" id="IPR045319">
    <property type="entry name" value="KAT/AKT"/>
</dbReference>
<dbReference type="Gene3D" id="2.60.120.10">
    <property type="entry name" value="Jelly Rolls"/>
    <property type="match status" value="1"/>
</dbReference>
<feature type="repeat" description="ANK" evidence="13">
    <location>
        <begin position="668"/>
        <end position="700"/>
    </location>
</feature>
<comment type="function">
    <text evidence="14">Potassium channel.</text>
</comment>
<dbReference type="GO" id="GO:0034702">
    <property type="term" value="C:monoatomic ion channel complex"/>
    <property type="evidence" value="ECO:0007669"/>
    <property type="project" value="UniProtKB-KW"/>
</dbReference>
<comment type="caution">
    <text evidence="14">Lacks conserved residue(s) required for the propagation of feature annotation.</text>
</comment>